<dbReference type="Proteomes" id="UP001217089">
    <property type="component" value="Unassembled WGS sequence"/>
</dbReference>
<dbReference type="Gene3D" id="3.50.80.10">
    <property type="entry name" value="D-tyrosyl-tRNA(Tyr) deacylase"/>
    <property type="match status" value="1"/>
</dbReference>
<comment type="catalytic activity">
    <reaction evidence="6">
        <text>glycyl-tRNA(Ala) + H2O = tRNA(Ala) + glycine + H(+)</text>
        <dbReference type="Rhea" id="RHEA:53744"/>
        <dbReference type="Rhea" id="RHEA-COMP:9657"/>
        <dbReference type="Rhea" id="RHEA-COMP:13640"/>
        <dbReference type="ChEBI" id="CHEBI:15377"/>
        <dbReference type="ChEBI" id="CHEBI:15378"/>
        <dbReference type="ChEBI" id="CHEBI:57305"/>
        <dbReference type="ChEBI" id="CHEBI:78442"/>
        <dbReference type="ChEBI" id="CHEBI:78522"/>
        <dbReference type="EC" id="3.1.1.96"/>
    </reaction>
</comment>
<dbReference type="Pfam" id="PF02580">
    <property type="entry name" value="Tyr_Deacylase"/>
    <property type="match status" value="1"/>
</dbReference>
<dbReference type="PANTHER" id="PTHR10472">
    <property type="entry name" value="D-TYROSYL-TRNA TYR DEACYLASE"/>
    <property type="match status" value="1"/>
</dbReference>
<name>A0ABQ9EYS8_TEGGR</name>
<evidence type="ECO:0000256" key="1">
    <source>
        <dbReference type="ARBA" id="ARBA00004496"/>
    </source>
</evidence>
<dbReference type="PANTHER" id="PTHR10472:SF1">
    <property type="entry name" value="D-AMINOACYL-TRNA DEACYLASE 2"/>
    <property type="match status" value="1"/>
</dbReference>
<dbReference type="InterPro" id="IPR003732">
    <property type="entry name" value="Daa-tRNA_deacyls_DTD"/>
</dbReference>
<evidence type="ECO:0000256" key="7">
    <source>
        <dbReference type="ARBA" id="ARBA00048018"/>
    </source>
</evidence>
<dbReference type="InterPro" id="IPR023509">
    <property type="entry name" value="DTD-like_sf"/>
</dbReference>
<dbReference type="EC" id="3.1.1.96" evidence="3"/>
<comment type="subunit">
    <text evidence="2">Homodimer.</text>
</comment>
<keyword evidence="4" id="KW-0963">Cytoplasm</keyword>
<evidence type="ECO:0000256" key="6">
    <source>
        <dbReference type="ARBA" id="ARBA00047676"/>
    </source>
</evidence>
<organism evidence="8 9">
    <name type="scientific">Tegillarca granosa</name>
    <name type="common">Malaysian cockle</name>
    <name type="synonym">Anadara granosa</name>
    <dbReference type="NCBI Taxonomy" id="220873"/>
    <lineage>
        <taxon>Eukaryota</taxon>
        <taxon>Metazoa</taxon>
        <taxon>Spiralia</taxon>
        <taxon>Lophotrochozoa</taxon>
        <taxon>Mollusca</taxon>
        <taxon>Bivalvia</taxon>
        <taxon>Autobranchia</taxon>
        <taxon>Pteriomorphia</taxon>
        <taxon>Arcoida</taxon>
        <taxon>Arcoidea</taxon>
        <taxon>Arcidae</taxon>
        <taxon>Tegillarca</taxon>
    </lineage>
</organism>
<sequence length="174" mass="19557">MMASDDSNSNLPKARIILQQCLSAKLQVQPRTEEQEAQFVEINRGLVVYVCFMKGATSDTVDKMVKAAMNARLSSLDDGTSKLVSILDLPGEVIIIPQATLGGNLKGKMMQYHRNISKEEGLDLYTSFVRQCQDLLEQSNKTKEQHKQVKYGTYGNRQVFSMVTNGPFSHYLEF</sequence>
<evidence type="ECO:0000256" key="4">
    <source>
        <dbReference type="ARBA" id="ARBA00022490"/>
    </source>
</evidence>
<reference evidence="8 9" key="1">
    <citation type="submission" date="2022-12" db="EMBL/GenBank/DDBJ databases">
        <title>Chromosome-level genome of Tegillarca granosa.</title>
        <authorList>
            <person name="Kim J."/>
        </authorList>
    </citation>
    <scope>NUCLEOTIDE SEQUENCE [LARGE SCALE GENOMIC DNA]</scope>
    <source>
        <strain evidence="8">Teg-2019</strain>
        <tissue evidence="8">Adductor muscle</tissue>
    </source>
</reference>
<evidence type="ECO:0000313" key="8">
    <source>
        <dbReference type="EMBL" id="KAJ8308443.1"/>
    </source>
</evidence>
<evidence type="ECO:0000256" key="3">
    <source>
        <dbReference type="ARBA" id="ARBA00013056"/>
    </source>
</evidence>
<comment type="subcellular location">
    <subcellularLocation>
        <location evidence="1">Cytoplasm</location>
    </subcellularLocation>
</comment>
<gene>
    <name evidence="8" type="ORF">KUTeg_013317</name>
</gene>
<comment type="catalytic activity">
    <reaction evidence="7">
        <text>a D-aminoacyl-tRNA + H2O = a tRNA + a D-alpha-amino acid + H(+)</text>
        <dbReference type="Rhea" id="RHEA:13953"/>
        <dbReference type="Rhea" id="RHEA-COMP:10123"/>
        <dbReference type="Rhea" id="RHEA-COMP:10124"/>
        <dbReference type="ChEBI" id="CHEBI:15377"/>
        <dbReference type="ChEBI" id="CHEBI:15378"/>
        <dbReference type="ChEBI" id="CHEBI:59871"/>
        <dbReference type="ChEBI" id="CHEBI:78442"/>
        <dbReference type="ChEBI" id="CHEBI:79333"/>
        <dbReference type="EC" id="3.1.1.96"/>
    </reaction>
</comment>
<proteinExistence type="predicted"/>
<evidence type="ECO:0000256" key="2">
    <source>
        <dbReference type="ARBA" id="ARBA00011738"/>
    </source>
</evidence>
<accession>A0ABQ9EYS8</accession>
<protein>
    <recommendedName>
        <fullName evidence="3">D-aminoacyl-tRNA deacylase</fullName>
        <ecNumber evidence="3">3.1.1.96</ecNumber>
    </recommendedName>
</protein>
<keyword evidence="5" id="KW-0378">Hydrolase</keyword>
<dbReference type="SUPFAM" id="SSF69500">
    <property type="entry name" value="DTD-like"/>
    <property type="match status" value="1"/>
</dbReference>
<keyword evidence="9" id="KW-1185">Reference proteome</keyword>
<dbReference type="EMBL" id="JARBDR010000657">
    <property type="protein sequence ID" value="KAJ8308443.1"/>
    <property type="molecule type" value="Genomic_DNA"/>
</dbReference>
<evidence type="ECO:0000256" key="5">
    <source>
        <dbReference type="ARBA" id="ARBA00022801"/>
    </source>
</evidence>
<evidence type="ECO:0000313" key="9">
    <source>
        <dbReference type="Proteomes" id="UP001217089"/>
    </source>
</evidence>
<comment type="caution">
    <text evidence="8">The sequence shown here is derived from an EMBL/GenBank/DDBJ whole genome shotgun (WGS) entry which is preliminary data.</text>
</comment>